<sequence length="679" mass="73041">MSAVLEESASMGPHPLCYIVTPVGCMGYGLDEDACGKELAQLVPSGVPTAIILDAGSTDSGPEKLALGTMTCPRSAYVRDLTKLLNLVHDFRVPLVFGSAGGDGSDEHVKLMEEIIEEICAEDSNSYVLPYPKLHSLANGTRQYSFKTVSIFSRIDKSVILERLDVGEISGCGVCVPPLTSKDVKDSTRVVAQIGPEAFVDAMEATPDFDIIIGGRAYDPAPYVAYSMYQLKRQNPGITHDQIESIHGGFLHMGKIMECGGLCSTPKSHGAVATVYESGMFDVRPIAPGSRCTPLSVAAHSLYENTRPDILRGPGGALHLDQAHYKQLSDQRTVRARGARFVSSMADGKPYQFKLEAARVLGHRSIVLGSVKDHILIEQLDDLLILVKAYVKQQHKNVSGDWDLDFHTYGKGQSTPSGPGEIFIVAEAIAPTQELATGLVSTARVALIHGPYAGQKATSGNFAFGIAGKLEIETGPCAQFSIYHLIDLKPGEERLSITSENQENRSLLRSSVSIFGKGQGTRSSQPLPTDSESQSTDESITNGKKAHASPRGSPSSPKSIAGHPKTLSDISRVLRSKNAGPYEITMDVIFESERTFRAIRESGILSPIKVAEALGISESDIVWTGFFEPALAFKVTIPRFRGGKKASAGSFMENDIHGSQQHLGLSVLKLPANFAVEEN</sequence>
<feature type="domain" description="DUF4387" evidence="3">
    <location>
        <begin position="567"/>
        <end position="666"/>
    </location>
</feature>
<gene>
    <name evidence="4" type="ORF">CNYM01_00689</name>
</gene>
<dbReference type="InterPro" id="IPR025496">
    <property type="entry name" value="DUF4387"/>
</dbReference>
<feature type="region of interest" description="Disordered" evidence="1">
    <location>
        <begin position="515"/>
        <end position="564"/>
    </location>
</feature>
<evidence type="ECO:0000259" key="3">
    <source>
        <dbReference type="Pfam" id="PF14330"/>
    </source>
</evidence>
<evidence type="ECO:0000259" key="2">
    <source>
        <dbReference type="Pfam" id="PF07287"/>
    </source>
</evidence>
<evidence type="ECO:0000256" key="1">
    <source>
        <dbReference type="SAM" id="MobiDB-lite"/>
    </source>
</evidence>
<evidence type="ECO:0000313" key="4">
    <source>
        <dbReference type="EMBL" id="KXH46560.1"/>
    </source>
</evidence>
<dbReference type="EMBL" id="JEMN01001145">
    <property type="protein sequence ID" value="KXH46560.1"/>
    <property type="molecule type" value="Genomic_DNA"/>
</dbReference>
<accession>A0A135TEK6</accession>
<evidence type="ECO:0008006" key="6">
    <source>
        <dbReference type="Google" id="ProtNLM"/>
    </source>
</evidence>
<proteinExistence type="predicted"/>
<reference evidence="4 5" key="1">
    <citation type="submission" date="2014-02" db="EMBL/GenBank/DDBJ databases">
        <title>The genome sequence of Colletotrichum nymphaeae SA-01.</title>
        <authorList>
            <person name="Baroncelli R."/>
            <person name="Thon M.R."/>
        </authorList>
    </citation>
    <scope>NUCLEOTIDE SEQUENCE [LARGE SCALE GENOMIC DNA]</scope>
    <source>
        <strain evidence="4 5">SA-01</strain>
    </source>
</reference>
<dbReference type="Pfam" id="PF14330">
    <property type="entry name" value="DUF4387"/>
    <property type="match status" value="1"/>
</dbReference>
<name>A0A135TEK6_9PEZI</name>
<dbReference type="AlphaFoldDB" id="A0A135TEK6"/>
<dbReference type="OrthoDB" id="5863171at2759"/>
<evidence type="ECO:0000313" key="5">
    <source>
        <dbReference type="Proteomes" id="UP000070054"/>
    </source>
</evidence>
<dbReference type="Pfam" id="PF07287">
    <property type="entry name" value="AtuA"/>
    <property type="match status" value="1"/>
</dbReference>
<organism evidence="4 5">
    <name type="scientific">Colletotrichum nymphaeae SA-01</name>
    <dbReference type="NCBI Taxonomy" id="1460502"/>
    <lineage>
        <taxon>Eukaryota</taxon>
        <taxon>Fungi</taxon>
        <taxon>Dikarya</taxon>
        <taxon>Ascomycota</taxon>
        <taxon>Pezizomycotina</taxon>
        <taxon>Sordariomycetes</taxon>
        <taxon>Hypocreomycetidae</taxon>
        <taxon>Glomerellales</taxon>
        <taxon>Glomerellaceae</taxon>
        <taxon>Colletotrichum</taxon>
        <taxon>Colletotrichum acutatum species complex</taxon>
    </lineage>
</organism>
<comment type="caution">
    <text evidence="4">The sequence shown here is derived from an EMBL/GenBank/DDBJ whole genome shotgun (WGS) entry which is preliminary data.</text>
</comment>
<dbReference type="Proteomes" id="UP000070054">
    <property type="component" value="Unassembled WGS sequence"/>
</dbReference>
<dbReference type="InterPro" id="IPR010839">
    <property type="entry name" value="AtuA_N"/>
</dbReference>
<protein>
    <recommendedName>
        <fullName evidence="6">Caib baif family enzyme</fullName>
    </recommendedName>
</protein>
<keyword evidence="5" id="KW-1185">Reference proteome</keyword>
<feature type="compositionally biased region" description="Polar residues" evidence="1">
    <location>
        <begin position="520"/>
        <end position="542"/>
    </location>
</feature>
<feature type="domain" description="Acyclic terpene utilisation N-terminal" evidence="2">
    <location>
        <begin position="187"/>
        <end position="456"/>
    </location>
</feature>